<keyword evidence="1" id="KW-0732">Signal</keyword>
<sequence length="384" mass="43288">MDNMFQHILFITLVSCAWCNIAPTLEWPLGNTTAHKEVMTGRDAHLPLSNQCLIFSPEYPGLHYEAITLTGDEESYVDFYLDGKVELTDLAFSLLVYPLGEPKGTLLNYLCNTGNVIRASVLEGLLIISFWDEYGVSVGATAVSEVLISDRWHHLLVSREYNTGRIKVFHNGELIDDIDDDFPNKIRLPSKGSIRLGSAQKDTDDKFKGRFSCFQLYTSLPTNEDVRSSLKYCNPDQWKIHPQILLEQKTVGGVEKLCVADYVVPREDEDLEPKSCDVLNMACLTSELNWDSVLLKNKWSSSLRDSAYFHLIGRDKLPSGADGLVIGDILVTEKKLCSRLCLRVNGCQAFSSTKLTSNTSRCIMYQDVTRHVQPKLDTFYYSLS</sequence>
<dbReference type="OrthoDB" id="6090823at2759"/>
<feature type="chain" id="PRO_5040817766" evidence="1">
    <location>
        <begin position="20"/>
        <end position="384"/>
    </location>
</feature>
<evidence type="ECO:0000313" key="2">
    <source>
        <dbReference type="Proteomes" id="UP001165740"/>
    </source>
</evidence>
<dbReference type="Proteomes" id="UP001165740">
    <property type="component" value="Chromosome 7"/>
</dbReference>
<dbReference type="RefSeq" id="XP_055891328.1">
    <property type="nucleotide sequence ID" value="XM_056035353.1"/>
</dbReference>
<evidence type="ECO:0000313" key="3">
    <source>
        <dbReference type="RefSeq" id="XP_055891328.1"/>
    </source>
</evidence>
<organism evidence="2 3">
    <name type="scientific">Biomphalaria glabrata</name>
    <name type="common">Bloodfluke planorb</name>
    <name type="synonym">Freshwater snail</name>
    <dbReference type="NCBI Taxonomy" id="6526"/>
    <lineage>
        <taxon>Eukaryota</taxon>
        <taxon>Metazoa</taxon>
        <taxon>Spiralia</taxon>
        <taxon>Lophotrochozoa</taxon>
        <taxon>Mollusca</taxon>
        <taxon>Gastropoda</taxon>
        <taxon>Heterobranchia</taxon>
        <taxon>Euthyneura</taxon>
        <taxon>Panpulmonata</taxon>
        <taxon>Hygrophila</taxon>
        <taxon>Lymnaeoidea</taxon>
        <taxon>Planorbidae</taxon>
        <taxon>Biomphalaria</taxon>
    </lineage>
</organism>
<evidence type="ECO:0000256" key="1">
    <source>
        <dbReference type="SAM" id="SignalP"/>
    </source>
</evidence>
<accession>A0A9W3AVT8</accession>
<dbReference type="AlphaFoldDB" id="A0A9W3AVT8"/>
<reference evidence="3" key="1">
    <citation type="submission" date="2025-08" db="UniProtKB">
        <authorList>
            <consortium name="RefSeq"/>
        </authorList>
    </citation>
    <scope>IDENTIFICATION</scope>
</reference>
<protein>
    <submittedName>
        <fullName evidence="3">Uncharacterized protein LOC106053633 isoform X1</fullName>
    </submittedName>
</protein>
<dbReference type="Pfam" id="PF13385">
    <property type="entry name" value="Laminin_G_3"/>
    <property type="match status" value="1"/>
</dbReference>
<proteinExistence type="predicted"/>
<feature type="signal peptide" evidence="1">
    <location>
        <begin position="1"/>
        <end position="19"/>
    </location>
</feature>
<dbReference type="Gene3D" id="2.60.120.200">
    <property type="match status" value="1"/>
</dbReference>
<name>A0A9W3AVT8_BIOGL</name>
<dbReference type="InterPro" id="IPR013320">
    <property type="entry name" value="ConA-like_dom_sf"/>
</dbReference>
<dbReference type="GeneID" id="106053633"/>
<gene>
    <name evidence="3" type="primary">LOC106053633</name>
</gene>
<keyword evidence="2" id="KW-1185">Reference proteome</keyword>
<dbReference type="SUPFAM" id="SSF49899">
    <property type="entry name" value="Concanavalin A-like lectins/glucanases"/>
    <property type="match status" value="1"/>
</dbReference>
<dbReference type="OMA" id="WPLGNTT"/>